<protein>
    <submittedName>
        <fullName evidence="10">Aspartyl protease family protein At5g10770-like</fullName>
    </submittedName>
</protein>
<dbReference type="PANTHER" id="PTHR13683:SF750">
    <property type="entry name" value="ASPARTYL PROTEASE AED1"/>
    <property type="match status" value="1"/>
</dbReference>
<keyword evidence="2" id="KW-0645">Protease</keyword>
<evidence type="ECO:0000256" key="5">
    <source>
        <dbReference type="ARBA" id="ARBA00022801"/>
    </source>
</evidence>
<dbReference type="InterPro" id="IPR033873">
    <property type="entry name" value="CND41-like"/>
</dbReference>
<dbReference type="GO" id="GO:0004190">
    <property type="term" value="F:aspartic-type endopeptidase activity"/>
    <property type="evidence" value="ECO:0007669"/>
    <property type="project" value="UniProtKB-KW"/>
</dbReference>
<dbReference type="GeneID" id="110411199"/>
<dbReference type="InterPro" id="IPR021109">
    <property type="entry name" value="Peptidase_aspartic_dom_sf"/>
</dbReference>
<dbReference type="GO" id="GO:0006508">
    <property type="term" value="P:proteolysis"/>
    <property type="evidence" value="ECO:0007669"/>
    <property type="project" value="UniProtKB-KW"/>
</dbReference>
<evidence type="ECO:0000259" key="8">
    <source>
        <dbReference type="PROSITE" id="PS51767"/>
    </source>
</evidence>
<dbReference type="Gene3D" id="2.40.70.10">
    <property type="entry name" value="Acid Proteases"/>
    <property type="match status" value="2"/>
</dbReference>
<dbReference type="InterPro" id="IPR033121">
    <property type="entry name" value="PEPTIDASE_A1"/>
</dbReference>
<reference evidence="10" key="1">
    <citation type="submission" date="2025-08" db="UniProtKB">
        <authorList>
            <consortium name="RefSeq"/>
        </authorList>
    </citation>
    <scope>IDENTIFICATION</scope>
    <source>
        <tissue evidence="10">Leaf</tissue>
    </source>
</reference>
<evidence type="ECO:0000313" key="9">
    <source>
        <dbReference type="Proteomes" id="UP000504621"/>
    </source>
</evidence>
<sequence length="505" mass="54236">MKHQKEISSMATAKIFPNSFAFLLSALLFSLLLLSYACRRAKSNMEYRSQDLQHTHHVLHVNSLLPSAVCNSSTQVSALHKKKSSLQVVHKHGPCSQLHQDKAKKTPRNADTLFQDQARVRYIRSRLAKNSAGSSDMKETDAANLLAKDGSVVGSGDYVVTVGLGSPKKQLSLIFDTGSDITWTQCQPCDGYCYDQMETIFDPSKSSTYSNISCDSALCNSLLSATGNSLDCSLSACVYGIQYGDSSSSVGLFSKERLTLTSTDVFDGFAFGCGQNNQGTFSGAAGLLGLGRDNLSLPSQTARKYNKFFSYCLPSSPSLTGFLTFGKDSGKGSSKSVKFTPLSRAAGLQDSSFYGLDITGISVGGRRLSISASVFTTAGAIIDSGTVITRLPPTAYAALRSAFRQRMSQYPMTDSLSILDTCYDFSNYKSVSIPKISIFFRGNVEVKIIPVGTMYSDTVSQVCLAFAANDDDGEVAIFGNTQQKTLQVVHDGAGRRLGFSAGGCP</sequence>
<feature type="active site" evidence="7">
    <location>
        <position position="176"/>
    </location>
</feature>
<dbReference type="FunFam" id="2.40.70.10:FF:000021">
    <property type="entry name" value="Aspartyl protease AED1"/>
    <property type="match status" value="1"/>
</dbReference>
<keyword evidence="4" id="KW-0064">Aspartyl protease</keyword>
<organism evidence="9 10">
    <name type="scientific">Herrania umbratica</name>
    <dbReference type="NCBI Taxonomy" id="108875"/>
    <lineage>
        <taxon>Eukaryota</taxon>
        <taxon>Viridiplantae</taxon>
        <taxon>Streptophyta</taxon>
        <taxon>Embryophyta</taxon>
        <taxon>Tracheophyta</taxon>
        <taxon>Spermatophyta</taxon>
        <taxon>Magnoliopsida</taxon>
        <taxon>eudicotyledons</taxon>
        <taxon>Gunneridae</taxon>
        <taxon>Pentapetalae</taxon>
        <taxon>rosids</taxon>
        <taxon>malvids</taxon>
        <taxon>Malvales</taxon>
        <taxon>Malvaceae</taxon>
        <taxon>Byttnerioideae</taxon>
        <taxon>Herrania</taxon>
    </lineage>
</organism>
<name>A0A6J0ZQJ7_9ROSI</name>
<accession>A0A6J0ZQJ7</accession>
<evidence type="ECO:0000256" key="2">
    <source>
        <dbReference type="ARBA" id="ARBA00022670"/>
    </source>
</evidence>
<dbReference type="SUPFAM" id="SSF50630">
    <property type="entry name" value="Acid proteases"/>
    <property type="match status" value="1"/>
</dbReference>
<dbReference type="Pfam" id="PF14543">
    <property type="entry name" value="TAXi_N"/>
    <property type="match status" value="1"/>
</dbReference>
<evidence type="ECO:0000256" key="3">
    <source>
        <dbReference type="ARBA" id="ARBA00022729"/>
    </source>
</evidence>
<dbReference type="CDD" id="cd05472">
    <property type="entry name" value="cnd41_like"/>
    <property type="match status" value="1"/>
</dbReference>
<evidence type="ECO:0000256" key="1">
    <source>
        <dbReference type="ARBA" id="ARBA00007447"/>
    </source>
</evidence>
<comment type="similarity">
    <text evidence="1">Belongs to the peptidase A1 family.</text>
</comment>
<dbReference type="PROSITE" id="PS51767">
    <property type="entry name" value="PEPTIDASE_A1"/>
    <property type="match status" value="1"/>
</dbReference>
<dbReference type="InterPro" id="IPR032861">
    <property type="entry name" value="TAXi_N"/>
</dbReference>
<dbReference type="AlphaFoldDB" id="A0A6J0ZQJ7"/>
<keyword evidence="3" id="KW-0732">Signal</keyword>
<feature type="domain" description="Peptidase A1" evidence="8">
    <location>
        <begin position="158"/>
        <end position="500"/>
    </location>
</feature>
<dbReference type="FunFam" id="2.40.70.10:FF:000013">
    <property type="entry name" value="Aspartyl protease AED1"/>
    <property type="match status" value="1"/>
</dbReference>
<dbReference type="InterPro" id="IPR001461">
    <property type="entry name" value="Aspartic_peptidase_A1"/>
</dbReference>
<dbReference type="PANTHER" id="PTHR13683">
    <property type="entry name" value="ASPARTYL PROTEASES"/>
    <property type="match status" value="1"/>
</dbReference>
<evidence type="ECO:0000313" key="10">
    <source>
        <dbReference type="RefSeq" id="XP_021276926.1"/>
    </source>
</evidence>
<dbReference type="RefSeq" id="XP_021276926.1">
    <property type="nucleotide sequence ID" value="XM_021421251.1"/>
</dbReference>
<gene>
    <name evidence="10" type="primary">LOC110411199</name>
</gene>
<evidence type="ECO:0000256" key="7">
    <source>
        <dbReference type="PIRSR" id="PIRSR601461-1"/>
    </source>
</evidence>
<dbReference type="Proteomes" id="UP000504621">
    <property type="component" value="Unplaced"/>
</dbReference>
<dbReference type="OrthoDB" id="2747330at2759"/>
<dbReference type="InterPro" id="IPR032799">
    <property type="entry name" value="TAXi_C"/>
</dbReference>
<keyword evidence="5" id="KW-0378">Hydrolase</keyword>
<evidence type="ECO:0000256" key="6">
    <source>
        <dbReference type="ARBA" id="ARBA00023157"/>
    </source>
</evidence>
<dbReference type="Pfam" id="PF14541">
    <property type="entry name" value="TAXi_C"/>
    <property type="match status" value="1"/>
</dbReference>
<keyword evidence="6" id="KW-1015">Disulfide bond</keyword>
<feature type="active site" evidence="7">
    <location>
        <position position="383"/>
    </location>
</feature>
<evidence type="ECO:0000256" key="4">
    <source>
        <dbReference type="ARBA" id="ARBA00022750"/>
    </source>
</evidence>
<keyword evidence="9" id="KW-1185">Reference proteome</keyword>
<proteinExistence type="inferred from homology"/>